<name>A0A0M0HJW2_VIBNE</name>
<keyword evidence="3" id="KW-1185">Reference proteome</keyword>
<accession>A0A0M0HJW2</accession>
<sequence length="153" mass="17373">MSDDSNFQEYKRNAADEMDWAEVDQLHEATLKISQNCFEFKKLCVAVIGIAAVALGKLTSDTLDPSYFVVPFLVAFGFWVADFTAYYYQRVTRKRMNIRLQAIASRNQLSTDNISIVNVSWGNAMFNLSMSLYFVLMSLSVVGFFLFSQGRIA</sequence>
<evidence type="ECO:0000313" key="3">
    <source>
        <dbReference type="Proteomes" id="UP000037515"/>
    </source>
</evidence>
<comment type="caution">
    <text evidence="2">The sequence shown here is derived from an EMBL/GenBank/DDBJ whole genome shotgun (WGS) entry which is preliminary data.</text>
</comment>
<keyword evidence="1" id="KW-0472">Membrane</keyword>
<organism evidence="2 3">
    <name type="scientific">Vibrio nereis</name>
    <dbReference type="NCBI Taxonomy" id="693"/>
    <lineage>
        <taxon>Bacteria</taxon>
        <taxon>Pseudomonadati</taxon>
        <taxon>Pseudomonadota</taxon>
        <taxon>Gammaproteobacteria</taxon>
        <taxon>Vibrionales</taxon>
        <taxon>Vibrionaceae</taxon>
        <taxon>Vibrio</taxon>
    </lineage>
</organism>
<protein>
    <submittedName>
        <fullName evidence="2">Uncharacterized protein</fullName>
    </submittedName>
</protein>
<evidence type="ECO:0000256" key="1">
    <source>
        <dbReference type="SAM" id="Phobius"/>
    </source>
</evidence>
<keyword evidence="1" id="KW-1133">Transmembrane helix</keyword>
<dbReference type="Proteomes" id="UP000037515">
    <property type="component" value="Unassembled WGS sequence"/>
</dbReference>
<gene>
    <name evidence="2" type="ORF">AKJ17_17215</name>
</gene>
<keyword evidence="1" id="KW-0812">Transmembrane</keyword>
<dbReference type="EMBL" id="LHPJ01000023">
    <property type="protein sequence ID" value="KOO02072.1"/>
    <property type="molecule type" value="Genomic_DNA"/>
</dbReference>
<evidence type="ECO:0000313" key="2">
    <source>
        <dbReference type="EMBL" id="KOO02072.1"/>
    </source>
</evidence>
<dbReference type="PATRIC" id="fig|693.5.peg.3498"/>
<proteinExistence type="predicted"/>
<dbReference type="OrthoDB" id="5193093at2"/>
<feature type="transmembrane region" description="Helical" evidence="1">
    <location>
        <begin position="66"/>
        <end position="88"/>
    </location>
</feature>
<reference evidence="3" key="1">
    <citation type="submission" date="2015-08" db="EMBL/GenBank/DDBJ databases">
        <title>Vibrio galatheae sp. nov., a novel member of the Vibrionaceae family isolated from the Solomon Islands.</title>
        <authorList>
            <person name="Giubergia S."/>
            <person name="Machado H."/>
            <person name="Mateiu R.V."/>
            <person name="Gram L."/>
        </authorList>
    </citation>
    <scope>NUCLEOTIDE SEQUENCE [LARGE SCALE GENOMIC DNA]</scope>
    <source>
        <strain evidence="3">DSM 19584</strain>
    </source>
</reference>
<dbReference type="AlphaFoldDB" id="A0A0M0HJW2"/>
<feature type="transmembrane region" description="Helical" evidence="1">
    <location>
        <begin position="130"/>
        <end position="147"/>
    </location>
</feature>
<dbReference type="RefSeq" id="WP_053397054.1">
    <property type="nucleotide sequence ID" value="NZ_LHPJ01000023.1"/>
</dbReference>